<protein>
    <submittedName>
        <fullName evidence="1">Uncharacterized protein</fullName>
    </submittedName>
</protein>
<evidence type="ECO:0000313" key="1">
    <source>
        <dbReference type="EMBL" id="RHZ89112.1"/>
    </source>
</evidence>
<proteinExistence type="predicted"/>
<accession>A0A397JP33</accession>
<dbReference type="AlphaFoldDB" id="A0A397JP33"/>
<name>A0A397JP33_9GLOM</name>
<organism evidence="1 2">
    <name type="scientific">Diversispora epigaea</name>
    <dbReference type="NCBI Taxonomy" id="1348612"/>
    <lineage>
        <taxon>Eukaryota</taxon>
        <taxon>Fungi</taxon>
        <taxon>Fungi incertae sedis</taxon>
        <taxon>Mucoromycota</taxon>
        <taxon>Glomeromycotina</taxon>
        <taxon>Glomeromycetes</taxon>
        <taxon>Diversisporales</taxon>
        <taxon>Diversisporaceae</taxon>
        <taxon>Diversispora</taxon>
    </lineage>
</organism>
<gene>
    <name evidence="1" type="ORF">Glove_19g432</name>
</gene>
<dbReference type="Proteomes" id="UP000266861">
    <property type="component" value="Unassembled WGS sequence"/>
</dbReference>
<keyword evidence="2" id="KW-1185">Reference proteome</keyword>
<sequence length="161" mass="19065">MKEVEIGIMSLNEEFLKILIYPGKYYYIKDYIATIPPIFQQFLPYFRCFIFQLIKSEIQLGLTERFLYQSFSTWLDRTYTSTNNPYIFELILRGSRDVLASQTFRNIFIIMLVSSNTEEKCTITKKINKSSISASFGMAKEREFVEENTMELVWKPTLPLR</sequence>
<dbReference type="EMBL" id="PQFF01000017">
    <property type="protein sequence ID" value="RHZ89112.1"/>
    <property type="molecule type" value="Genomic_DNA"/>
</dbReference>
<evidence type="ECO:0000313" key="2">
    <source>
        <dbReference type="Proteomes" id="UP000266861"/>
    </source>
</evidence>
<reference evidence="1 2" key="1">
    <citation type="submission" date="2018-08" db="EMBL/GenBank/DDBJ databases">
        <title>Genome and evolution of the arbuscular mycorrhizal fungus Diversispora epigaea (formerly Glomus versiforme) and its bacterial endosymbionts.</title>
        <authorList>
            <person name="Sun X."/>
            <person name="Fei Z."/>
            <person name="Harrison M."/>
        </authorList>
    </citation>
    <scope>NUCLEOTIDE SEQUENCE [LARGE SCALE GENOMIC DNA]</scope>
    <source>
        <strain evidence="1 2">IT104</strain>
    </source>
</reference>
<comment type="caution">
    <text evidence="1">The sequence shown here is derived from an EMBL/GenBank/DDBJ whole genome shotgun (WGS) entry which is preliminary data.</text>
</comment>